<proteinExistence type="predicted"/>
<dbReference type="Proteomes" id="UP000005483">
    <property type="component" value="Unassembled WGS sequence"/>
</dbReference>
<dbReference type="InterPro" id="IPR027417">
    <property type="entry name" value="P-loop_NTPase"/>
</dbReference>
<dbReference type="PATRIC" id="fig|992034.3.peg.553"/>
<name>I9RID6_HELPX</name>
<accession>I9RID6</accession>
<organism evidence="1 2">
    <name type="scientific">Helicobacter pylori Hp A-9</name>
    <dbReference type="NCBI Taxonomy" id="992034"/>
    <lineage>
        <taxon>Bacteria</taxon>
        <taxon>Pseudomonadati</taxon>
        <taxon>Campylobacterota</taxon>
        <taxon>Epsilonproteobacteria</taxon>
        <taxon>Campylobacterales</taxon>
        <taxon>Helicobacteraceae</taxon>
        <taxon>Helicobacter</taxon>
    </lineage>
</organism>
<evidence type="ECO:0000313" key="1">
    <source>
        <dbReference type="EMBL" id="EJB44684.1"/>
    </source>
</evidence>
<dbReference type="SUPFAM" id="SSF52540">
    <property type="entry name" value="P-loop containing nucleoside triphosphate hydrolases"/>
    <property type="match status" value="1"/>
</dbReference>
<gene>
    <name evidence="1" type="ORF">HPHPA9_0579</name>
</gene>
<reference evidence="1 2" key="1">
    <citation type="submission" date="2012-04" db="EMBL/GenBank/DDBJ databases">
        <title>Genome sequence of Helicobacter pylori Hp A-9.</title>
        <authorList>
            <person name="Blanchard T.G."/>
            <person name="Czinn S.J."/>
            <person name="McCracken C."/>
            <person name="Abolude K."/>
            <person name="Maroo A."/>
            <person name="Santana-Cruz I."/>
            <person name="Tallon L.J."/>
            <person name="Ficke F.W.F."/>
        </authorList>
    </citation>
    <scope>NUCLEOTIDE SEQUENCE [LARGE SCALE GENOMIC DNA]</scope>
    <source>
        <strain evidence="1 2">Hp A-9</strain>
    </source>
</reference>
<evidence type="ECO:0000313" key="2">
    <source>
        <dbReference type="Proteomes" id="UP000005483"/>
    </source>
</evidence>
<dbReference type="Gene3D" id="3.40.50.300">
    <property type="entry name" value="P-loop containing nucleotide triphosphate hydrolases"/>
    <property type="match status" value="1"/>
</dbReference>
<sequence>MKNIYLGVEKSIKDLQSIFKNADDKDEKLKRFNQEALEVFQKLESESLKELESLKNNEEWENFTIAFYGETGAGKSTLIECLRMFFKERSKMDQQERFRQLYSNYVKNHRGSGHALLELEKFQDGAIIGDGRSDFTLKARSYSFQYNHQNFVLLDVPGIEGNEKKVIDQISNATQKAHAIFYVTKTPNPPQKGEEGKRGTIEKIQRQLGSQTEVWTIFNKPINNPRAFKDKLINESEKESLKILNKKMKNILGEHYKGYKAVSAQVAFYGLSQALIPESDFYEKKQKFLKDFKEEEWLLYKSHFKQLAEFITEALLKNSCAKIIQSNCNKALKVVEQLQKAIKTTIEKRIDPMIKEAQEHQQEARYNLDRSTEKFILNLTNSAFYEIDQFKSDLREKMYAHINKNIEDEECKEIFKNELIQGIEILCGNIKWRFKECEKRFDGEIKEAIKQLNTELKIL</sequence>
<protein>
    <submittedName>
        <fullName evidence="1">Uncharacterized protein</fullName>
    </submittedName>
</protein>
<dbReference type="AlphaFoldDB" id="I9RID6"/>
<dbReference type="EMBL" id="AKOC01000008">
    <property type="protein sequence ID" value="EJB44684.1"/>
    <property type="molecule type" value="Genomic_DNA"/>
</dbReference>
<comment type="caution">
    <text evidence="1">The sequence shown here is derived from an EMBL/GenBank/DDBJ whole genome shotgun (WGS) entry which is preliminary data.</text>
</comment>